<comment type="caution">
    <text evidence="1">The sequence shown here is derived from an EMBL/GenBank/DDBJ whole genome shotgun (WGS) entry which is preliminary data.</text>
</comment>
<reference evidence="1" key="1">
    <citation type="journal article" date="2021" name="Nat. Commun.">
        <title>Genetic determinants of endophytism in the Arabidopsis root mycobiome.</title>
        <authorList>
            <person name="Mesny F."/>
            <person name="Miyauchi S."/>
            <person name="Thiergart T."/>
            <person name="Pickel B."/>
            <person name="Atanasova L."/>
            <person name="Karlsson M."/>
            <person name="Huettel B."/>
            <person name="Barry K.W."/>
            <person name="Haridas S."/>
            <person name="Chen C."/>
            <person name="Bauer D."/>
            <person name="Andreopoulos W."/>
            <person name="Pangilinan J."/>
            <person name="LaButti K."/>
            <person name="Riley R."/>
            <person name="Lipzen A."/>
            <person name="Clum A."/>
            <person name="Drula E."/>
            <person name="Henrissat B."/>
            <person name="Kohler A."/>
            <person name="Grigoriev I.V."/>
            <person name="Martin F.M."/>
            <person name="Hacquard S."/>
        </authorList>
    </citation>
    <scope>NUCLEOTIDE SEQUENCE</scope>
    <source>
        <strain evidence="1">MPI-CAGE-AT-0023</strain>
    </source>
</reference>
<sequence>MSLIIYCETDGIGRKTNNQQRVYGVSLNAALHNRPWGRIRLFSGKWALVHKALFGVNKVASLALGIRQSEKKWASHQNGIPKHSLRSWATSRGSAGRCSLLCPYQSYRDITLQDRDLPQWPGAPQAKARLTDFGFTDRAVEDPAKRKSIVNLRQILFLTGAFGVRFNVLASHLSSLEISLTSRACNVARSHDTGLNPLWMLRIGLTAAWPICFVFLTCLSYSCGGPVIDRPILLDHIRGMVLFDVLDNMNASQEQAVRVTFSIRWAREVLVVKLEALGAGEQQIVSQ</sequence>
<accession>A0A9P9KPP8</accession>
<dbReference type="EMBL" id="JAGMUX010000003">
    <property type="protein sequence ID" value="KAH7264824.1"/>
    <property type="molecule type" value="Genomic_DNA"/>
</dbReference>
<dbReference type="GeneID" id="70221721"/>
<evidence type="ECO:0000313" key="2">
    <source>
        <dbReference type="Proteomes" id="UP000720189"/>
    </source>
</evidence>
<dbReference type="Proteomes" id="UP000720189">
    <property type="component" value="Unassembled WGS sequence"/>
</dbReference>
<evidence type="ECO:0000313" key="1">
    <source>
        <dbReference type="EMBL" id="KAH7264824.1"/>
    </source>
</evidence>
<keyword evidence="2" id="KW-1185">Reference proteome</keyword>
<proteinExistence type="predicted"/>
<protein>
    <submittedName>
        <fullName evidence="1">Uncharacterized protein</fullName>
    </submittedName>
</protein>
<organism evidence="1 2">
    <name type="scientific">Fusarium redolens</name>
    <dbReference type="NCBI Taxonomy" id="48865"/>
    <lineage>
        <taxon>Eukaryota</taxon>
        <taxon>Fungi</taxon>
        <taxon>Dikarya</taxon>
        <taxon>Ascomycota</taxon>
        <taxon>Pezizomycotina</taxon>
        <taxon>Sordariomycetes</taxon>
        <taxon>Hypocreomycetidae</taxon>
        <taxon>Hypocreales</taxon>
        <taxon>Nectriaceae</taxon>
        <taxon>Fusarium</taxon>
        <taxon>Fusarium redolens species complex</taxon>
    </lineage>
</organism>
<name>A0A9P9KPP8_FUSRE</name>
<gene>
    <name evidence="1" type="ORF">BKA55DRAFT_557100</name>
</gene>
<dbReference type="AlphaFoldDB" id="A0A9P9KPP8"/>
<dbReference type="RefSeq" id="XP_046053559.1">
    <property type="nucleotide sequence ID" value="XM_046191767.1"/>
</dbReference>